<name>A0A182NSW5_9DIPT</name>
<dbReference type="VEuPathDB" id="VectorBase:ADIR010755"/>
<evidence type="ECO:0000313" key="2">
    <source>
        <dbReference type="Proteomes" id="UP000075884"/>
    </source>
</evidence>
<organism evidence="1 2">
    <name type="scientific">Anopheles dirus</name>
    <dbReference type="NCBI Taxonomy" id="7168"/>
    <lineage>
        <taxon>Eukaryota</taxon>
        <taxon>Metazoa</taxon>
        <taxon>Ecdysozoa</taxon>
        <taxon>Arthropoda</taxon>
        <taxon>Hexapoda</taxon>
        <taxon>Insecta</taxon>
        <taxon>Pterygota</taxon>
        <taxon>Neoptera</taxon>
        <taxon>Endopterygota</taxon>
        <taxon>Diptera</taxon>
        <taxon>Nematocera</taxon>
        <taxon>Culicoidea</taxon>
        <taxon>Culicidae</taxon>
        <taxon>Anophelinae</taxon>
        <taxon>Anopheles</taxon>
    </lineage>
</organism>
<proteinExistence type="predicted"/>
<dbReference type="EnsemblMetazoa" id="ADIR010755-RA">
    <property type="protein sequence ID" value="ADIR010755-PA"/>
    <property type="gene ID" value="ADIR010755"/>
</dbReference>
<sequence length="222" mass="23390">APSVSARNTTPVAYPGSPLHLSVEFCANPPAYAARWLHGDRVYTPGNQYGTDVLAYGFIDLPTPFCKEARLTYVHMHEKVPRTFYFIVSSPGGVAEAVFKVNYTLKHKQIGSSSGASASGAGSGSFGSPFSLSSSSSSSSGSGTTVNGGSSGYKINTNTINTVPGNGMDDDEELMEPEEIHFPIFSGRSAGRGDLHVALLAISSALCIAATWPLIHSPYCYL</sequence>
<protein>
    <submittedName>
        <fullName evidence="1">Uncharacterized protein</fullName>
    </submittedName>
</protein>
<dbReference type="STRING" id="7168.A0A182NSW5"/>
<keyword evidence="2" id="KW-1185">Reference proteome</keyword>
<reference evidence="1" key="2">
    <citation type="submission" date="2020-05" db="UniProtKB">
        <authorList>
            <consortium name="EnsemblMetazoa"/>
        </authorList>
    </citation>
    <scope>IDENTIFICATION</scope>
    <source>
        <strain evidence="1">WRAIR2</strain>
    </source>
</reference>
<accession>A0A182NSW5</accession>
<dbReference type="AlphaFoldDB" id="A0A182NSW5"/>
<dbReference type="Proteomes" id="UP000075884">
    <property type="component" value="Unassembled WGS sequence"/>
</dbReference>
<reference evidence="2" key="1">
    <citation type="submission" date="2013-03" db="EMBL/GenBank/DDBJ databases">
        <title>The Genome Sequence of Anopheles dirus WRAIR2.</title>
        <authorList>
            <consortium name="The Broad Institute Genomics Platform"/>
            <person name="Neafsey D.E."/>
            <person name="Walton C."/>
            <person name="Walker B."/>
            <person name="Young S.K."/>
            <person name="Zeng Q."/>
            <person name="Gargeya S."/>
            <person name="Fitzgerald M."/>
            <person name="Haas B."/>
            <person name="Abouelleil A."/>
            <person name="Allen A.W."/>
            <person name="Alvarado L."/>
            <person name="Arachchi H.M."/>
            <person name="Berlin A.M."/>
            <person name="Chapman S.B."/>
            <person name="Gainer-Dewar J."/>
            <person name="Goldberg J."/>
            <person name="Griggs A."/>
            <person name="Gujja S."/>
            <person name="Hansen M."/>
            <person name="Howarth C."/>
            <person name="Imamovic A."/>
            <person name="Ireland A."/>
            <person name="Larimer J."/>
            <person name="McCowan C."/>
            <person name="Murphy C."/>
            <person name="Pearson M."/>
            <person name="Poon T.W."/>
            <person name="Priest M."/>
            <person name="Roberts A."/>
            <person name="Saif S."/>
            <person name="Shea T."/>
            <person name="Sisk P."/>
            <person name="Sykes S."/>
            <person name="Wortman J."/>
            <person name="Nusbaum C."/>
            <person name="Birren B."/>
        </authorList>
    </citation>
    <scope>NUCLEOTIDE SEQUENCE [LARGE SCALE GENOMIC DNA]</scope>
    <source>
        <strain evidence="2">WRAIR2</strain>
    </source>
</reference>
<evidence type="ECO:0000313" key="1">
    <source>
        <dbReference type="EnsemblMetazoa" id="ADIR010755-PA"/>
    </source>
</evidence>